<accession>A0A2H3D6C3</accession>
<evidence type="ECO:0000313" key="3">
    <source>
        <dbReference type="Proteomes" id="UP000217790"/>
    </source>
</evidence>
<evidence type="ECO:0000313" key="2">
    <source>
        <dbReference type="EMBL" id="PBK86358.1"/>
    </source>
</evidence>
<name>A0A2H3D6C3_ARMGA</name>
<dbReference type="AlphaFoldDB" id="A0A2H3D6C3"/>
<feature type="region of interest" description="Disordered" evidence="1">
    <location>
        <begin position="6"/>
        <end position="25"/>
    </location>
</feature>
<reference evidence="3" key="1">
    <citation type="journal article" date="2017" name="Nat. Ecol. Evol.">
        <title>Genome expansion and lineage-specific genetic innovations in the forest pathogenic fungi Armillaria.</title>
        <authorList>
            <person name="Sipos G."/>
            <person name="Prasanna A.N."/>
            <person name="Walter M.C."/>
            <person name="O'Connor E."/>
            <person name="Balint B."/>
            <person name="Krizsan K."/>
            <person name="Kiss B."/>
            <person name="Hess J."/>
            <person name="Varga T."/>
            <person name="Slot J."/>
            <person name="Riley R."/>
            <person name="Boka B."/>
            <person name="Rigling D."/>
            <person name="Barry K."/>
            <person name="Lee J."/>
            <person name="Mihaltcheva S."/>
            <person name="LaButti K."/>
            <person name="Lipzen A."/>
            <person name="Waldron R."/>
            <person name="Moloney N.M."/>
            <person name="Sperisen C."/>
            <person name="Kredics L."/>
            <person name="Vagvoelgyi C."/>
            <person name="Patrignani A."/>
            <person name="Fitzpatrick D."/>
            <person name="Nagy I."/>
            <person name="Doyle S."/>
            <person name="Anderson J.B."/>
            <person name="Grigoriev I.V."/>
            <person name="Gueldener U."/>
            <person name="Muensterkoetter M."/>
            <person name="Nagy L.G."/>
        </authorList>
    </citation>
    <scope>NUCLEOTIDE SEQUENCE [LARGE SCALE GENOMIC DNA]</scope>
    <source>
        <strain evidence="3">Ar21-2</strain>
    </source>
</reference>
<sequence length="226" mass="25097">MILLAMSQQTGRPYPTPLKSGQERTRPAVEASPLVLRRIYPGNTTTYLPIYALKYDIQICRERDGGIGDSRVLYEPPYILHTPSILTCIHFSLSLPPDPPPPLRLPFGFSTYIVLREWGEDWGATSVCPGVLVLGAQRYPRSSSSWNGGGQAWRGSRVWKDESITGKTASRQEHTISQQNFTSIVSAISLLVGSCGQPSKIQSPTRDRSRAYVGFSHLYSPEMNVN</sequence>
<proteinExistence type="predicted"/>
<dbReference type="Proteomes" id="UP000217790">
    <property type="component" value="Unassembled WGS sequence"/>
</dbReference>
<organism evidence="2 3">
    <name type="scientific">Armillaria gallica</name>
    <name type="common">Bulbous honey fungus</name>
    <name type="synonym">Armillaria bulbosa</name>
    <dbReference type="NCBI Taxonomy" id="47427"/>
    <lineage>
        <taxon>Eukaryota</taxon>
        <taxon>Fungi</taxon>
        <taxon>Dikarya</taxon>
        <taxon>Basidiomycota</taxon>
        <taxon>Agaricomycotina</taxon>
        <taxon>Agaricomycetes</taxon>
        <taxon>Agaricomycetidae</taxon>
        <taxon>Agaricales</taxon>
        <taxon>Marasmiineae</taxon>
        <taxon>Physalacriaceae</taxon>
        <taxon>Armillaria</taxon>
    </lineage>
</organism>
<gene>
    <name evidence="2" type="ORF">ARMGADRAFT_1035548</name>
</gene>
<dbReference type="InParanoid" id="A0A2H3D6C3"/>
<dbReference type="EMBL" id="KZ293684">
    <property type="protein sequence ID" value="PBK86358.1"/>
    <property type="molecule type" value="Genomic_DNA"/>
</dbReference>
<keyword evidence="3" id="KW-1185">Reference proteome</keyword>
<evidence type="ECO:0000256" key="1">
    <source>
        <dbReference type="SAM" id="MobiDB-lite"/>
    </source>
</evidence>
<protein>
    <submittedName>
        <fullName evidence="2">Uncharacterized protein</fullName>
    </submittedName>
</protein>